<evidence type="ECO:0000313" key="2">
    <source>
        <dbReference type="EMBL" id="GAA1818562.1"/>
    </source>
</evidence>
<dbReference type="InterPro" id="IPR000182">
    <property type="entry name" value="GNAT_dom"/>
</dbReference>
<dbReference type="RefSeq" id="WP_344135491.1">
    <property type="nucleotide sequence ID" value="NZ_BAAALT010000156.1"/>
</dbReference>
<protein>
    <submittedName>
        <fullName evidence="2">GNAT family N-acetyltransferase</fullName>
    </submittedName>
</protein>
<dbReference type="EMBL" id="BAAALT010000156">
    <property type="protein sequence ID" value="GAA1818562.1"/>
    <property type="molecule type" value="Genomic_DNA"/>
</dbReference>
<accession>A0ABP4YPC5</accession>
<gene>
    <name evidence="2" type="ORF">GCM10009682_44040</name>
</gene>
<dbReference type="InterPro" id="IPR016181">
    <property type="entry name" value="Acyl_CoA_acyltransferase"/>
</dbReference>
<proteinExistence type="predicted"/>
<keyword evidence="3" id="KW-1185">Reference proteome</keyword>
<dbReference type="SUPFAM" id="SSF55729">
    <property type="entry name" value="Acyl-CoA N-acyltransferases (Nat)"/>
    <property type="match status" value="1"/>
</dbReference>
<name>A0ABP4YPC5_9ACTN</name>
<feature type="domain" description="N-acetyltransferase" evidence="1">
    <location>
        <begin position="125"/>
        <end position="267"/>
    </location>
</feature>
<dbReference type="Proteomes" id="UP001500218">
    <property type="component" value="Unassembled WGS sequence"/>
</dbReference>
<evidence type="ECO:0000313" key="3">
    <source>
        <dbReference type="Proteomes" id="UP001500218"/>
    </source>
</evidence>
<comment type="caution">
    <text evidence="2">The sequence shown here is derived from an EMBL/GenBank/DDBJ whole genome shotgun (WGS) entry which is preliminary data.</text>
</comment>
<dbReference type="CDD" id="cd04301">
    <property type="entry name" value="NAT_SF"/>
    <property type="match status" value="1"/>
</dbReference>
<reference evidence="3" key="1">
    <citation type="journal article" date="2019" name="Int. J. Syst. Evol. Microbiol.">
        <title>The Global Catalogue of Microorganisms (GCM) 10K type strain sequencing project: providing services to taxonomists for standard genome sequencing and annotation.</title>
        <authorList>
            <consortium name="The Broad Institute Genomics Platform"/>
            <consortium name="The Broad Institute Genome Sequencing Center for Infectious Disease"/>
            <person name="Wu L."/>
            <person name="Ma J."/>
        </authorList>
    </citation>
    <scope>NUCLEOTIDE SEQUENCE [LARGE SCALE GENOMIC DNA]</scope>
    <source>
        <strain evidence="3">JCM 13250</strain>
    </source>
</reference>
<evidence type="ECO:0000259" key="1">
    <source>
        <dbReference type="PROSITE" id="PS51186"/>
    </source>
</evidence>
<dbReference type="PANTHER" id="PTHR43072">
    <property type="entry name" value="N-ACETYLTRANSFERASE"/>
    <property type="match status" value="1"/>
</dbReference>
<sequence>MSSLARHLVTPAETDPALRTLSEWTPADAPAGGLHPGDVGWHLRFDDAAVLLWTDDAAPVAVGYLDSSVLRVTAAPGADPGALAADAERLLDPGDAWVDGLPMPGWEREQDSWLVMSWAPRPVSSRAGPVDAADAADRVLVQRSAFEKSTFTVERWHTMKQSPAGGMAVEALVRTPAGAPAAAATGWFAGVGRCGLLEPVGTHPDHRGHGYGRDAVLGACAALADRGASAVAVVTPSANTAAVALYRSAGFTVVRENRDWVRTHAPL</sequence>
<organism evidence="2 3">
    <name type="scientific">Luedemannella flava</name>
    <dbReference type="NCBI Taxonomy" id="349316"/>
    <lineage>
        <taxon>Bacteria</taxon>
        <taxon>Bacillati</taxon>
        <taxon>Actinomycetota</taxon>
        <taxon>Actinomycetes</taxon>
        <taxon>Micromonosporales</taxon>
        <taxon>Micromonosporaceae</taxon>
        <taxon>Luedemannella</taxon>
    </lineage>
</organism>
<dbReference type="Gene3D" id="3.40.630.30">
    <property type="match status" value="1"/>
</dbReference>
<dbReference type="PROSITE" id="PS51186">
    <property type="entry name" value="GNAT"/>
    <property type="match status" value="1"/>
</dbReference>
<dbReference type="PANTHER" id="PTHR43072:SF60">
    <property type="entry name" value="L-2,4-DIAMINOBUTYRIC ACID ACETYLTRANSFERASE"/>
    <property type="match status" value="1"/>
</dbReference>
<dbReference type="Pfam" id="PF00583">
    <property type="entry name" value="Acetyltransf_1"/>
    <property type="match status" value="1"/>
</dbReference>